<comment type="catalytic activity">
    <reaction evidence="7">
        <text>L-threonyl-[protein] + ATP = O-phospho-L-threonyl-[protein] + ADP + H(+)</text>
        <dbReference type="Rhea" id="RHEA:46608"/>
        <dbReference type="Rhea" id="RHEA-COMP:11060"/>
        <dbReference type="Rhea" id="RHEA-COMP:11605"/>
        <dbReference type="ChEBI" id="CHEBI:15378"/>
        <dbReference type="ChEBI" id="CHEBI:30013"/>
        <dbReference type="ChEBI" id="CHEBI:30616"/>
        <dbReference type="ChEBI" id="CHEBI:61977"/>
        <dbReference type="ChEBI" id="CHEBI:456216"/>
        <dbReference type="EC" id="2.7.11.1"/>
    </reaction>
</comment>
<dbReference type="OrthoDB" id="5979581at2759"/>
<dbReference type="GO" id="GO:0004674">
    <property type="term" value="F:protein serine/threonine kinase activity"/>
    <property type="evidence" value="ECO:0007669"/>
    <property type="project" value="UniProtKB-KW"/>
</dbReference>
<evidence type="ECO:0000256" key="1">
    <source>
        <dbReference type="ARBA" id="ARBA00012513"/>
    </source>
</evidence>
<feature type="domain" description="Protein kinase" evidence="9">
    <location>
        <begin position="66"/>
        <end position="431"/>
    </location>
</feature>
<dbReference type="InterPro" id="IPR000719">
    <property type="entry name" value="Prot_kinase_dom"/>
</dbReference>
<dbReference type="InterPro" id="IPR051334">
    <property type="entry name" value="SRPK"/>
</dbReference>
<dbReference type="InterPro" id="IPR011009">
    <property type="entry name" value="Kinase-like_dom_sf"/>
</dbReference>
<evidence type="ECO:0000256" key="5">
    <source>
        <dbReference type="ARBA" id="ARBA00022777"/>
    </source>
</evidence>
<dbReference type="STRING" id="50990.A0A4Y7QBV4"/>
<evidence type="ECO:0000256" key="6">
    <source>
        <dbReference type="ARBA" id="ARBA00022840"/>
    </source>
</evidence>
<evidence type="ECO:0000256" key="3">
    <source>
        <dbReference type="ARBA" id="ARBA00022679"/>
    </source>
</evidence>
<dbReference type="InterPro" id="IPR008271">
    <property type="entry name" value="Ser/Thr_kinase_AS"/>
</dbReference>
<dbReference type="AlphaFoldDB" id="A0A4Y7QBV4"/>
<keyword evidence="2" id="KW-0723">Serine/threonine-protein kinase</keyword>
<dbReference type="EC" id="2.7.11.1" evidence="1"/>
<comment type="catalytic activity">
    <reaction evidence="8">
        <text>L-seryl-[protein] + ATP = O-phospho-L-seryl-[protein] + ADP + H(+)</text>
        <dbReference type="Rhea" id="RHEA:17989"/>
        <dbReference type="Rhea" id="RHEA-COMP:9863"/>
        <dbReference type="Rhea" id="RHEA-COMP:11604"/>
        <dbReference type="ChEBI" id="CHEBI:15378"/>
        <dbReference type="ChEBI" id="CHEBI:29999"/>
        <dbReference type="ChEBI" id="CHEBI:30616"/>
        <dbReference type="ChEBI" id="CHEBI:83421"/>
        <dbReference type="ChEBI" id="CHEBI:456216"/>
        <dbReference type="EC" id="2.7.11.1"/>
    </reaction>
</comment>
<gene>
    <name evidence="10" type="ORF">BD410DRAFT_718540</name>
</gene>
<keyword evidence="11" id="KW-1185">Reference proteome</keyword>
<name>A0A4Y7QBV4_9AGAM</name>
<dbReference type="PROSITE" id="PS50011">
    <property type="entry name" value="PROTEIN_KINASE_DOM"/>
    <property type="match status" value="1"/>
</dbReference>
<keyword evidence="6" id="KW-0067">ATP-binding</keyword>
<dbReference type="VEuPathDB" id="FungiDB:BD410DRAFT_718540"/>
<evidence type="ECO:0000256" key="8">
    <source>
        <dbReference type="ARBA" id="ARBA00048679"/>
    </source>
</evidence>
<evidence type="ECO:0000256" key="4">
    <source>
        <dbReference type="ARBA" id="ARBA00022741"/>
    </source>
</evidence>
<keyword evidence="3" id="KW-0808">Transferase</keyword>
<keyword evidence="4" id="KW-0547">Nucleotide-binding</keyword>
<dbReference type="FunFam" id="1.10.510.10:FF:000275">
    <property type="entry name" value="SRSF protein kinase 2 isoform X3"/>
    <property type="match status" value="1"/>
</dbReference>
<organism evidence="10 11">
    <name type="scientific">Rickenella mellea</name>
    <dbReference type="NCBI Taxonomy" id="50990"/>
    <lineage>
        <taxon>Eukaryota</taxon>
        <taxon>Fungi</taxon>
        <taxon>Dikarya</taxon>
        <taxon>Basidiomycota</taxon>
        <taxon>Agaricomycotina</taxon>
        <taxon>Agaricomycetes</taxon>
        <taxon>Hymenochaetales</taxon>
        <taxon>Rickenellaceae</taxon>
        <taxon>Rickenella</taxon>
    </lineage>
</organism>
<accession>A0A4Y7QBV4</accession>
<evidence type="ECO:0000256" key="7">
    <source>
        <dbReference type="ARBA" id="ARBA00047899"/>
    </source>
</evidence>
<dbReference type="EMBL" id="ML170165">
    <property type="protein sequence ID" value="TDL24708.1"/>
    <property type="molecule type" value="Genomic_DNA"/>
</dbReference>
<reference evidence="10 11" key="1">
    <citation type="submission" date="2018-06" db="EMBL/GenBank/DDBJ databases">
        <title>A transcriptomic atlas of mushroom development highlights an independent origin of complex multicellularity.</title>
        <authorList>
            <consortium name="DOE Joint Genome Institute"/>
            <person name="Krizsan K."/>
            <person name="Almasi E."/>
            <person name="Merenyi Z."/>
            <person name="Sahu N."/>
            <person name="Viragh M."/>
            <person name="Koszo T."/>
            <person name="Mondo S."/>
            <person name="Kiss B."/>
            <person name="Balint B."/>
            <person name="Kues U."/>
            <person name="Barry K."/>
            <person name="Hegedus J.C."/>
            <person name="Henrissat B."/>
            <person name="Johnson J."/>
            <person name="Lipzen A."/>
            <person name="Ohm R."/>
            <person name="Nagy I."/>
            <person name="Pangilinan J."/>
            <person name="Yan J."/>
            <person name="Xiong Y."/>
            <person name="Grigoriev I.V."/>
            <person name="Hibbett D.S."/>
            <person name="Nagy L.G."/>
        </authorList>
    </citation>
    <scope>NUCLEOTIDE SEQUENCE [LARGE SCALE GENOMIC DNA]</scope>
    <source>
        <strain evidence="10 11">SZMC22713</strain>
    </source>
</reference>
<dbReference type="Gene3D" id="3.30.200.20">
    <property type="entry name" value="Phosphorylase Kinase, domain 1"/>
    <property type="match status" value="1"/>
</dbReference>
<proteinExistence type="predicted"/>
<evidence type="ECO:0000259" key="9">
    <source>
        <dbReference type="PROSITE" id="PS50011"/>
    </source>
</evidence>
<dbReference type="PANTHER" id="PTHR47634:SF9">
    <property type="entry name" value="PROTEIN KINASE DOMAIN-CONTAINING PROTEIN-RELATED"/>
    <property type="match status" value="1"/>
</dbReference>
<dbReference type="GO" id="GO:0005524">
    <property type="term" value="F:ATP binding"/>
    <property type="evidence" value="ECO:0007669"/>
    <property type="project" value="UniProtKB-KW"/>
</dbReference>
<evidence type="ECO:0000313" key="11">
    <source>
        <dbReference type="Proteomes" id="UP000294933"/>
    </source>
</evidence>
<dbReference type="GO" id="GO:0050684">
    <property type="term" value="P:regulation of mRNA processing"/>
    <property type="evidence" value="ECO:0007669"/>
    <property type="project" value="TreeGrafter"/>
</dbReference>
<dbReference type="PANTHER" id="PTHR47634">
    <property type="entry name" value="PROTEIN KINASE DOMAIN-CONTAINING PROTEIN-RELATED"/>
    <property type="match status" value="1"/>
</dbReference>
<dbReference type="PROSITE" id="PS00108">
    <property type="entry name" value="PROTEIN_KINASE_ST"/>
    <property type="match status" value="1"/>
</dbReference>
<dbReference type="Gene3D" id="1.10.510.10">
    <property type="entry name" value="Transferase(Phosphotransferase) domain 1"/>
    <property type="match status" value="1"/>
</dbReference>
<sequence length="434" mass="49017">MSTARIIPFEESGIRVKIRDNEVGGEEGVFYSDEEPHFLKPELGFGFNPLMLGDHLDNINPRSTTYVVVRKLGYGGTSSVWLARRVSCVGSKHIQFFSIKVLTVNMTAGILHDKHWERSSMKQITNANRDHAGYQHCLTLRDEFCCTSYHGPHACFVTEVLGSDLQSLRSTQPNHAFSVSITKRIIKQVLHALEYVHRECGLVHRDVKPQNIMVSMEASDVMIAEYLDKNPATTYEPRVEPDLSPNPIITVRSQPLPNFGLDSTLSKLRVKLADYGESIPIEKISREYECQPVLLRAPEVILGYDWSTPIDIWSVGCLVFEFLTGAALFRLYESESVTLSDVHLERVIELIGDFPPSFLARCRKRDDYFNVEGKLLRITTLFPRTIAECVANYKHVDSKDVGPAAKFILRCLTIDPSARPSASELLLDEWLSDV</sequence>
<dbReference type="Proteomes" id="UP000294933">
    <property type="component" value="Unassembled WGS sequence"/>
</dbReference>
<evidence type="ECO:0000256" key="2">
    <source>
        <dbReference type="ARBA" id="ARBA00022527"/>
    </source>
</evidence>
<dbReference type="Pfam" id="PF00069">
    <property type="entry name" value="Pkinase"/>
    <property type="match status" value="2"/>
</dbReference>
<evidence type="ECO:0000313" key="10">
    <source>
        <dbReference type="EMBL" id="TDL24708.1"/>
    </source>
</evidence>
<dbReference type="SUPFAM" id="SSF56112">
    <property type="entry name" value="Protein kinase-like (PK-like)"/>
    <property type="match status" value="1"/>
</dbReference>
<dbReference type="GO" id="GO:0000245">
    <property type="term" value="P:spliceosomal complex assembly"/>
    <property type="evidence" value="ECO:0007669"/>
    <property type="project" value="TreeGrafter"/>
</dbReference>
<protein>
    <recommendedName>
        <fullName evidence="1">non-specific serine/threonine protein kinase</fullName>
        <ecNumber evidence="1">2.7.11.1</ecNumber>
    </recommendedName>
</protein>
<dbReference type="SMART" id="SM00220">
    <property type="entry name" value="S_TKc"/>
    <property type="match status" value="1"/>
</dbReference>
<keyword evidence="5 10" id="KW-0418">Kinase</keyword>